<feature type="domain" description="GGDEF" evidence="5">
    <location>
        <begin position="379"/>
        <end position="512"/>
    </location>
</feature>
<dbReference type="InterPro" id="IPR035965">
    <property type="entry name" value="PAS-like_dom_sf"/>
</dbReference>
<feature type="domain" description="PAS" evidence="4">
    <location>
        <begin position="218"/>
        <end position="265"/>
    </location>
</feature>
<reference evidence="6 7" key="1">
    <citation type="submission" date="2024-04" db="EMBL/GenBank/DDBJ databases">
        <title>Novel species of the genus Ideonella isolated from streams.</title>
        <authorList>
            <person name="Lu H."/>
        </authorList>
    </citation>
    <scope>NUCLEOTIDE SEQUENCE [LARGE SCALE GENOMIC DNA]</scope>
    <source>
        <strain evidence="6 7">DXS22W</strain>
    </source>
</reference>
<dbReference type="InterPro" id="IPR000160">
    <property type="entry name" value="GGDEF_dom"/>
</dbReference>
<keyword evidence="1" id="KW-0597">Phosphoprotein</keyword>
<dbReference type="SUPFAM" id="SSF52172">
    <property type="entry name" value="CheY-like"/>
    <property type="match status" value="1"/>
</dbReference>
<dbReference type="InterPro" id="IPR043128">
    <property type="entry name" value="Rev_trsase/Diguanyl_cyclase"/>
</dbReference>
<dbReference type="GO" id="GO:0052621">
    <property type="term" value="F:diguanylate cyclase activity"/>
    <property type="evidence" value="ECO:0007669"/>
    <property type="project" value="UniProtKB-EC"/>
</dbReference>
<dbReference type="Pfam" id="PF00989">
    <property type="entry name" value="PAS"/>
    <property type="match status" value="1"/>
</dbReference>
<dbReference type="InterPro" id="IPR029787">
    <property type="entry name" value="Nucleotide_cyclase"/>
</dbReference>
<dbReference type="NCBIfam" id="TIGR00254">
    <property type="entry name" value="GGDEF"/>
    <property type="match status" value="1"/>
</dbReference>
<dbReference type="PANTHER" id="PTHR46663">
    <property type="entry name" value="DIGUANYLATE CYCLASE DGCT-RELATED"/>
    <property type="match status" value="1"/>
</dbReference>
<dbReference type="SMART" id="SM00091">
    <property type="entry name" value="PAS"/>
    <property type="match status" value="1"/>
</dbReference>
<sequence>MKHAAHELGWVQAVAGAAPRILLVDDMAAIHDDFRKILGGTPPVDAGLDDLEAALFESAPSRAGPSAAPGFELDSAYQGSEALVRVRTAAEAGRPYALAFVDMRMPPGWDGVQTIEQLWRVDPALQVVICTAYSDYAWEEVLDRLDAKHRLMILKKPFDAIEVSQLAHTLCAKWQADHAVARHTEALEREVQLRLGELREANQQLQQELAERQRREADLQLAASVFHNALNGIVVTDERARIVSVNPAFTRLTGYEPHEAVGQTLRLLRTEADRASRADDLYHQLWLQLLATGEWSGELWSQRKDGSRFCEWLSLNRVPVPPGQPRRFVGLMADVTEQRRQQDSWRQQALHDPLTGLANRAHLHGRVDEALLRAQRGGAGCCLLFLDLDRFKPINDRLGHDVGDALLREVAERLKALIRHDDLAARLGGDEFVLLLDGAEPADCGERVADRVLASLALPVQVGEHSLQIGVSVGIAYGPLDGADRDTLMKQADAAMYLAKARGRQCWHRHGAAPAGPADPAASI</sequence>
<dbReference type="InterPro" id="IPR013767">
    <property type="entry name" value="PAS_fold"/>
</dbReference>
<dbReference type="CDD" id="cd00130">
    <property type="entry name" value="PAS"/>
    <property type="match status" value="1"/>
</dbReference>
<feature type="modified residue" description="4-aspartylphosphate" evidence="1">
    <location>
        <position position="102"/>
    </location>
</feature>
<keyword evidence="7" id="KW-1185">Reference proteome</keyword>
<feature type="coiled-coil region" evidence="2">
    <location>
        <begin position="184"/>
        <end position="222"/>
    </location>
</feature>
<dbReference type="Proteomes" id="UP001365405">
    <property type="component" value="Unassembled WGS sequence"/>
</dbReference>
<keyword evidence="6" id="KW-0808">Transferase</keyword>
<feature type="domain" description="Response regulatory" evidence="3">
    <location>
        <begin position="20"/>
        <end position="171"/>
    </location>
</feature>
<keyword evidence="6" id="KW-0548">Nucleotidyltransferase</keyword>
<dbReference type="Pfam" id="PF00990">
    <property type="entry name" value="GGDEF"/>
    <property type="match status" value="1"/>
</dbReference>
<evidence type="ECO:0000259" key="3">
    <source>
        <dbReference type="PROSITE" id="PS50110"/>
    </source>
</evidence>
<comment type="caution">
    <text evidence="6">The sequence shown here is derived from an EMBL/GenBank/DDBJ whole genome shotgun (WGS) entry which is preliminary data.</text>
</comment>
<dbReference type="SUPFAM" id="SSF55073">
    <property type="entry name" value="Nucleotide cyclase"/>
    <property type="match status" value="1"/>
</dbReference>
<dbReference type="Gene3D" id="3.40.50.2300">
    <property type="match status" value="1"/>
</dbReference>
<dbReference type="PANTHER" id="PTHR46663:SF3">
    <property type="entry name" value="SLL0267 PROTEIN"/>
    <property type="match status" value="1"/>
</dbReference>
<dbReference type="RefSeq" id="WP_341411497.1">
    <property type="nucleotide sequence ID" value="NZ_JBBUTH010000008.1"/>
</dbReference>
<dbReference type="EC" id="2.7.7.65" evidence="6"/>
<dbReference type="Gene3D" id="3.30.70.270">
    <property type="match status" value="1"/>
</dbReference>
<dbReference type="EMBL" id="JBBUTH010000008">
    <property type="protein sequence ID" value="MEK8051800.1"/>
    <property type="molecule type" value="Genomic_DNA"/>
</dbReference>
<gene>
    <name evidence="6" type="ORF">AACH10_16230</name>
</gene>
<dbReference type="SMART" id="SM00267">
    <property type="entry name" value="GGDEF"/>
    <property type="match status" value="1"/>
</dbReference>
<dbReference type="NCBIfam" id="TIGR00229">
    <property type="entry name" value="sensory_box"/>
    <property type="match status" value="1"/>
</dbReference>
<dbReference type="PROSITE" id="PS50887">
    <property type="entry name" value="GGDEF"/>
    <property type="match status" value="1"/>
</dbReference>
<name>A0ABU9CKU1_9BURK</name>
<evidence type="ECO:0000256" key="1">
    <source>
        <dbReference type="PROSITE-ProRule" id="PRU00169"/>
    </source>
</evidence>
<organism evidence="6 7">
    <name type="scientific">Pseudaquabacterium inlustre</name>
    <dbReference type="NCBI Taxonomy" id="2984192"/>
    <lineage>
        <taxon>Bacteria</taxon>
        <taxon>Pseudomonadati</taxon>
        <taxon>Pseudomonadota</taxon>
        <taxon>Betaproteobacteria</taxon>
        <taxon>Burkholderiales</taxon>
        <taxon>Sphaerotilaceae</taxon>
        <taxon>Pseudaquabacterium</taxon>
    </lineage>
</organism>
<evidence type="ECO:0000259" key="4">
    <source>
        <dbReference type="PROSITE" id="PS50112"/>
    </source>
</evidence>
<dbReference type="PROSITE" id="PS50110">
    <property type="entry name" value="RESPONSE_REGULATORY"/>
    <property type="match status" value="1"/>
</dbReference>
<evidence type="ECO:0000256" key="2">
    <source>
        <dbReference type="SAM" id="Coils"/>
    </source>
</evidence>
<dbReference type="InterPro" id="IPR011006">
    <property type="entry name" value="CheY-like_superfamily"/>
</dbReference>
<evidence type="ECO:0000313" key="6">
    <source>
        <dbReference type="EMBL" id="MEK8051800.1"/>
    </source>
</evidence>
<dbReference type="InterPro" id="IPR000014">
    <property type="entry name" value="PAS"/>
</dbReference>
<accession>A0ABU9CKU1</accession>
<dbReference type="CDD" id="cd01949">
    <property type="entry name" value="GGDEF"/>
    <property type="match status" value="1"/>
</dbReference>
<proteinExistence type="predicted"/>
<evidence type="ECO:0000313" key="7">
    <source>
        <dbReference type="Proteomes" id="UP001365405"/>
    </source>
</evidence>
<protein>
    <submittedName>
        <fullName evidence="6">Diguanylate cyclase</fullName>
        <ecNumber evidence="6">2.7.7.65</ecNumber>
    </submittedName>
</protein>
<dbReference type="Gene3D" id="3.30.450.20">
    <property type="entry name" value="PAS domain"/>
    <property type="match status" value="1"/>
</dbReference>
<dbReference type="InterPro" id="IPR052163">
    <property type="entry name" value="DGC-Regulatory_Protein"/>
</dbReference>
<dbReference type="InterPro" id="IPR001789">
    <property type="entry name" value="Sig_transdc_resp-reg_receiver"/>
</dbReference>
<keyword evidence="2" id="KW-0175">Coiled coil</keyword>
<dbReference type="SUPFAM" id="SSF55785">
    <property type="entry name" value="PYP-like sensor domain (PAS domain)"/>
    <property type="match status" value="1"/>
</dbReference>
<evidence type="ECO:0000259" key="5">
    <source>
        <dbReference type="PROSITE" id="PS50887"/>
    </source>
</evidence>
<dbReference type="PROSITE" id="PS50112">
    <property type="entry name" value="PAS"/>
    <property type="match status" value="1"/>
</dbReference>